<evidence type="ECO:0000256" key="1">
    <source>
        <dbReference type="SAM" id="MobiDB-lite"/>
    </source>
</evidence>
<evidence type="ECO:0000313" key="3">
    <source>
        <dbReference type="Proteomes" id="UP000630936"/>
    </source>
</evidence>
<name>A0A918UR80_9ACTN</name>
<proteinExistence type="predicted"/>
<dbReference type="AlphaFoldDB" id="A0A918UR80"/>
<dbReference type="EMBL" id="BMWG01000004">
    <property type="protein sequence ID" value="GGZ28399.1"/>
    <property type="molecule type" value="Genomic_DNA"/>
</dbReference>
<reference evidence="2" key="2">
    <citation type="submission" date="2020-09" db="EMBL/GenBank/DDBJ databases">
        <authorList>
            <person name="Sun Q."/>
            <person name="Ohkuma M."/>
        </authorList>
    </citation>
    <scope>NUCLEOTIDE SEQUENCE</scope>
    <source>
        <strain evidence="2">JCM 4988</strain>
    </source>
</reference>
<sequence length="146" mass="16774">MSTNTTLVVRAEAYYRPRPARPGRPADDWSHIPVAERIFHWYRAWLGRTVPVPTVTVSGLVYARINHNRWLGDCHCGNAQLISPSDQRMACPECGYDWVTVVWPTTVDAIEADMLTRPLVRDRNWWNPDDPNNPDRPIPEAARRGE</sequence>
<feature type="compositionally biased region" description="Basic and acidic residues" evidence="1">
    <location>
        <begin position="137"/>
        <end position="146"/>
    </location>
</feature>
<comment type="caution">
    <text evidence="2">The sequence shown here is derived from an EMBL/GenBank/DDBJ whole genome shotgun (WGS) entry which is preliminary data.</text>
</comment>
<reference evidence="2" key="1">
    <citation type="journal article" date="2014" name="Int. J. Syst. Evol. Microbiol.">
        <title>Complete genome sequence of Corynebacterium casei LMG S-19264T (=DSM 44701T), isolated from a smear-ripened cheese.</title>
        <authorList>
            <consortium name="US DOE Joint Genome Institute (JGI-PGF)"/>
            <person name="Walter F."/>
            <person name="Albersmeier A."/>
            <person name="Kalinowski J."/>
            <person name="Ruckert C."/>
        </authorList>
    </citation>
    <scope>NUCLEOTIDE SEQUENCE</scope>
    <source>
        <strain evidence="2">JCM 4988</strain>
    </source>
</reference>
<accession>A0A918UR80</accession>
<keyword evidence="3" id="KW-1185">Reference proteome</keyword>
<evidence type="ECO:0000313" key="2">
    <source>
        <dbReference type="EMBL" id="GGZ28399.1"/>
    </source>
</evidence>
<organism evidence="2 3">
    <name type="scientific">Streptomyces inusitatus</name>
    <dbReference type="NCBI Taxonomy" id="68221"/>
    <lineage>
        <taxon>Bacteria</taxon>
        <taxon>Bacillati</taxon>
        <taxon>Actinomycetota</taxon>
        <taxon>Actinomycetes</taxon>
        <taxon>Kitasatosporales</taxon>
        <taxon>Streptomycetaceae</taxon>
        <taxon>Streptomyces</taxon>
    </lineage>
</organism>
<dbReference type="Proteomes" id="UP000630936">
    <property type="component" value="Unassembled WGS sequence"/>
</dbReference>
<dbReference type="RefSeq" id="WP_190122798.1">
    <property type="nucleotide sequence ID" value="NZ_BMWG01000004.1"/>
</dbReference>
<feature type="region of interest" description="Disordered" evidence="1">
    <location>
        <begin position="123"/>
        <end position="146"/>
    </location>
</feature>
<protein>
    <submittedName>
        <fullName evidence="2">Uncharacterized protein</fullName>
    </submittedName>
</protein>
<gene>
    <name evidence="2" type="ORF">GCM10010387_22310</name>
</gene>